<dbReference type="PANTHER" id="PTHR43063">
    <property type="entry name" value="4FE-4S CLUSTER CONTAINING PARA FAMILY ATPASE PROTEIN"/>
    <property type="match status" value="1"/>
</dbReference>
<name>A0A1M5QLQ5_9FIRM</name>
<evidence type="ECO:0000259" key="1">
    <source>
        <dbReference type="PROSITE" id="PS51379"/>
    </source>
</evidence>
<dbReference type="OrthoDB" id="9778602at2"/>
<dbReference type="Proteomes" id="UP000243255">
    <property type="component" value="Unassembled WGS sequence"/>
</dbReference>
<dbReference type="SUPFAM" id="SSF54862">
    <property type="entry name" value="4Fe-4S ferredoxins"/>
    <property type="match status" value="1"/>
</dbReference>
<dbReference type="Gene3D" id="3.40.50.300">
    <property type="entry name" value="P-loop containing nucleotide triphosphate hydrolases"/>
    <property type="match status" value="2"/>
</dbReference>
<evidence type="ECO:0000313" key="2">
    <source>
        <dbReference type="EMBL" id="SHH14731.1"/>
    </source>
</evidence>
<gene>
    <name evidence="2" type="ORF">SAMN04488530_12219</name>
</gene>
<protein>
    <submittedName>
        <fullName evidence="2">MinD superfamily P-loop ATPase, contains an inserted ferredoxin domain</fullName>
    </submittedName>
</protein>
<keyword evidence="3" id="KW-1185">Reference proteome</keyword>
<dbReference type="PANTHER" id="PTHR43063:SF1">
    <property type="entry name" value="4FE-4S CLUSTER CONTAINING PARA FAMILY ATPASE PROTEIN"/>
    <property type="match status" value="1"/>
</dbReference>
<dbReference type="Gene3D" id="3.30.70.20">
    <property type="match status" value="1"/>
</dbReference>
<dbReference type="InterPro" id="IPR027417">
    <property type="entry name" value="P-loop_NTPase"/>
</dbReference>
<accession>A0A1M5QLQ5</accession>
<dbReference type="AlphaFoldDB" id="A0A1M5QLQ5"/>
<dbReference type="InterPro" id="IPR017896">
    <property type="entry name" value="4Fe4S_Fe-S-bd"/>
</dbReference>
<proteinExistence type="predicted"/>
<dbReference type="Pfam" id="PF00037">
    <property type="entry name" value="Fer4"/>
    <property type="match status" value="1"/>
</dbReference>
<dbReference type="InterPro" id="IPR002586">
    <property type="entry name" value="CobQ/CobB/MinD/ParA_Nub-bd_dom"/>
</dbReference>
<organism evidence="2 3">
    <name type="scientific">Asaccharospora irregularis DSM 2635</name>
    <dbReference type="NCBI Taxonomy" id="1121321"/>
    <lineage>
        <taxon>Bacteria</taxon>
        <taxon>Bacillati</taxon>
        <taxon>Bacillota</taxon>
        <taxon>Clostridia</taxon>
        <taxon>Peptostreptococcales</taxon>
        <taxon>Peptostreptococcaceae</taxon>
        <taxon>Asaccharospora</taxon>
    </lineage>
</organism>
<dbReference type="Pfam" id="PF01656">
    <property type="entry name" value="CbiA"/>
    <property type="match status" value="1"/>
</dbReference>
<dbReference type="RefSeq" id="WP_073126586.1">
    <property type="nucleotide sequence ID" value="NZ_BAABCH010000016.1"/>
</dbReference>
<sequence length="276" mass="30313">MNIAILSGKGGTGKTTVSTNLALALGANYIDCDVEEPNGFLFLKPKVNKEEAVMVEYPIIDLDKCTGCGACVQACQFNALAKVKDDIMVFEKLCHGCGACGISCKYDAITYNKRQTGKIEKGKLRDINCSRGILNISEPMAVPVIRELLSGLSQGVNLIDCPPGTSCNVVNSLKYANGAILVTEPSEFGLHDLKMAVELVKMYNIPFGIVINKDDRKDNIVKKYCDKENIELIGTIPYDKETAVLYSKGEILYDDLSHKKVFDKISERVKEVLSWI</sequence>
<feature type="domain" description="4Fe-4S ferredoxin-type" evidence="1">
    <location>
        <begin position="56"/>
        <end position="86"/>
    </location>
</feature>
<dbReference type="SUPFAM" id="SSF52540">
    <property type="entry name" value="P-loop containing nucleoside triphosphate hydrolases"/>
    <property type="match status" value="1"/>
</dbReference>
<dbReference type="PROSITE" id="PS51379">
    <property type="entry name" value="4FE4S_FER_2"/>
    <property type="match status" value="2"/>
</dbReference>
<dbReference type="EMBL" id="FQWX01000022">
    <property type="protein sequence ID" value="SHH14731.1"/>
    <property type="molecule type" value="Genomic_DNA"/>
</dbReference>
<feature type="domain" description="4Fe-4S ferredoxin-type" evidence="1">
    <location>
        <begin position="87"/>
        <end position="114"/>
    </location>
</feature>
<evidence type="ECO:0000313" key="3">
    <source>
        <dbReference type="Proteomes" id="UP000243255"/>
    </source>
</evidence>
<dbReference type="STRING" id="1121321.SAMN04488530_12219"/>
<reference evidence="3" key="1">
    <citation type="submission" date="2016-11" db="EMBL/GenBank/DDBJ databases">
        <authorList>
            <person name="Varghese N."/>
            <person name="Submissions S."/>
        </authorList>
    </citation>
    <scope>NUCLEOTIDE SEQUENCE [LARGE SCALE GENOMIC DNA]</scope>
    <source>
        <strain evidence="3">DSM 2635</strain>
    </source>
</reference>